<gene>
    <name evidence="2" type="ORF">FIBSPDRAFT_930588</name>
</gene>
<name>A0A166LRN3_9AGAM</name>
<dbReference type="PANTHER" id="PTHR13847">
    <property type="entry name" value="SARCOSINE DEHYDROGENASE-RELATED"/>
    <property type="match status" value="1"/>
</dbReference>
<dbReference type="Gene3D" id="3.50.50.60">
    <property type="entry name" value="FAD/NAD(P)-binding domain"/>
    <property type="match status" value="1"/>
</dbReference>
<dbReference type="Proteomes" id="UP000076532">
    <property type="component" value="Unassembled WGS sequence"/>
</dbReference>
<evidence type="ECO:0000313" key="3">
    <source>
        <dbReference type="Proteomes" id="UP000076532"/>
    </source>
</evidence>
<evidence type="ECO:0000313" key="2">
    <source>
        <dbReference type="EMBL" id="KZP23251.1"/>
    </source>
</evidence>
<dbReference type="Gene3D" id="3.30.9.10">
    <property type="entry name" value="D-Amino Acid Oxidase, subunit A, domain 2"/>
    <property type="match status" value="1"/>
</dbReference>
<dbReference type="OrthoDB" id="498204at2759"/>
<dbReference type="SUPFAM" id="SSF51971">
    <property type="entry name" value="Nucleotide-binding domain"/>
    <property type="match status" value="1"/>
</dbReference>
<dbReference type="PANTHER" id="PTHR13847:SF185">
    <property type="entry name" value="FAD DEPENDENT OXIDOREDUCTASE SUPERFAMILY (AFU_ORTHOLOGUE AFUA_3G02360)"/>
    <property type="match status" value="1"/>
</dbReference>
<feature type="domain" description="FAD dependent oxidoreductase" evidence="1">
    <location>
        <begin position="64"/>
        <end position="256"/>
    </location>
</feature>
<keyword evidence="3" id="KW-1185">Reference proteome</keyword>
<sequence>MWTRQQRGQLSLKRRGEKLVEPVSGRQRAAAKTQPWEKIGRLSLGVSGPHWGPVGQITRSDLHLSVILNAAGPWTARAYKQLFPASELRLPISNIAGWSVVFRDESPPPSEDNALCHAAFIDMDGFSPEVFSRKLPNGQRDIFLAGVNSSQIPLPAIATDVASQLDSRCPEVESLLKVARTILQRSGSTELDIIRASLCHRPVTDNRTPIIARIDSKHYSPLGSERAGQGGVYVCAGHGPWGISLGPGSGKLCADMILGGEVPAYLSKLGL</sequence>
<reference evidence="2 3" key="1">
    <citation type="journal article" date="2016" name="Mol. Biol. Evol.">
        <title>Comparative Genomics of Early-Diverging Mushroom-Forming Fungi Provides Insights into the Origins of Lignocellulose Decay Capabilities.</title>
        <authorList>
            <person name="Nagy L.G."/>
            <person name="Riley R."/>
            <person name="Tritt A."/>
            <person name="Adam C."/>
            <person name="Daum C."/>
            <person name="Floudas D."/>
            <person name="Sun H."/>
            <person name="Yadav J.S."/>
            <person name="Pangilinan J."/>
            <person name="Larsson K.H."/>
            <person name="Matsuura K."/>
            <person name="Barry K."/>
            <person name="Labutti K."/>
            <person name="Kuo R."/>
            <person name="Ohm R.A."/>
            <person name="Bhattacharya S.S."/>
            <person name="Shirouzu T."/>
            <person name="Yoshinaga Y."/>
            <person name="Martin F.M."/>
            <person name="Grigoriev I.V."/>
            <person name="Hibbett D.S."/>
        </authorList>
    </citation>
    <scope>NUCLEOTIDE SEQUENCE [LARGE SCALE GENOMIC DNA]</scope>
    <source>
        <strain evidence="2 3">CBS 109695</strain>
    </source>
</reference>
<accession>A0A166LRN3</accession>
<dbReference type="Pfam" id="PF01266">
    <property type="entry name" value="DAO"/>
    <property type="match status" value="1"/>
</dbReference>
<dbReference type="AlphaFoldDB" id="A0A166LRN3"/>
<dbReference type="STRING" id="436010.A0A166LRN3"/>
<dbReference type="GO" id="GO:0005829">
    <property type="term" value="C:cytosol"/>
    <property type="evidence" value="ECO:0007669"/>
    <property type="project" value="GOC"/>
</dbReference>
<dbReference type="GO" id="GO:0042147">
    <property type="term" value="P:retrograde transport, endosome to Golgi"/>
    <property type="evidence" value="ECO:0007669"/>
    <property type="project" value="TreeGrafter"/>
</dbReference>
<dbReference type="GO" id="GO:0005770">
    <property type="term" value="C:late endosome"/>
    <property type="evidence" value="ECO:0007669"/>
    <property type="project" value="TreeGrafter"/>
</dbReference>
<dbReference type="EMBL" id="KV417533">
    <property type="protein sequence ID" value="KZP23251.1"/>
    <property type="molecule type" value="Genomic_DNA"/>
</dbReference>
<protein>
    <recommendedName>
        <fullName evidence="1">FAD dependent oxidoreductase domain-containing protein</fullName>
    </recommendedName>
</protein>
<organism evidence="2 3">
    <name type="scientific">Athelia psychrophila</name>
    <dbReference type="NCBI Taxonomy" id="1759441"/>
    <lineage>
        <taxon>Eukaryota</taxon>
        <taxon>Fungi</taxon>
        <taxon>Dikarya</taxon>
        <taxon>Basidiomycota</taxon>
        <taxon>Agaricomycotina</taxon>
        <taxon>Agaricomycetes</taxon>
        <taxon>Agaricomycetidae</taxon>
        <taxon>Atheliales</taxon>
        <taxon>Atheliaceae</taxon>
        <taxon>Athelia</taxon>
    </lineage>
</organism>
<proteinExistence type="predicted"/>
<evidence type="ECO:0000259" key="1">
    <source>
        <dbReference type="Pfam" id="PF01266"/>
    </source>
</evidence>
<dbReference type="InterPro" id="IPR036188">
    <property type="entry name" value="FAD/NAD-bd_sf"/>
</dbReference>
<dbReference type="InterPro" id="IPR006076">
    <property type="entry name" value="FAD-dep_OxRdtase"/>
</dbReference>